<dbReference type="Pfam" id="PF19037">
    <property type="entry name" value="Fuz_longin_2"/>
    <property type="match status" value="1"/>
</dbReference>
<dbReference type="Proteomes" id="UP001152795">
    <property type="component" value="Unassembled WGS sequence"/>
</dbReference>
<accession>A0A7D9J5V1</accession>
<dbReference type="EMBL" id="CACRXK020012009">
    <property type="protein sequence ID" value="CAB4022495.1"/>
    <property type="molecule type" value="Genomic_DNA"/>
</dbReference>
<organism evidence="4 5">
    <name type="scientific">Paramuricea clavata</name>
    <name type="common">Red gorgonian</name>
    <name type="synonym">Violescent sea-whip</name>
    <dbReference type="NCBI Taxonomy" id="317549"/>
    <lineage>
        <taxon>Eukaryota</taxon>
        <taxon>Metazoa</taxon>
        <taxon>Cnidaria</taxon>
        <taxon>Anthozoa</taxon>
        <taxon>Octocorallia</taxon>
        <taxon>Malacalcyonacea</taxon>
        <taxon>Plexauridae</taxon>
        <taxon>Paramuricea</taxon>
    </lineage>
</organism>
<feature type="region of interest" description="Disordered" evidence="3">
    <location>
        <begin position="99"/>
        <end position="126"/>
    </location>
</feature>
<dbReference type="InterPro" id="IPR043972">
    <property type="entry name" value="FUZ/MON1/HPS1_longin_1"/>
</dbReference>
<dbReference type="InterPro" id="IPR043971">
    <property type="entry name" value="FUZ/MON1/HPS1_longin_2"/>
</dbReference>
<dbReference type="GO" id="GO:0016192">
    <property type="term" value="P:vesicle-mediated transport"/>
    <property type="evidence" value="ECO:0007669"/>
    <property type="project" value="InterPro"/>
</dbReference>
<dbReference type="PANTHER" id="PTHR13027:SF7">
    <property type="entry name" value="VACUOLAR FUSION PROTEIN MON1 HOMOLOG"/>
    <property type="match status" value="1"/>
</dbReference>
<feature type="compositionally biased region" description="Basic and acidic residues" evidence="3">
    <location>
        <begin position="99"/>
        <end position="114"/>
    </location>
</feature>
<evidence type="ECO:0000256" key="3">
    <source>
        <dbReference type="SAM" id="MobiDB-lite"/>
    </source>
</evidence>
<evidence type="ECO:0000313" key="5">
    <source>
        <dbReference type="Proteomes" id="UP001152795"/>
    </source>
</evidence>
<evidence type="ECO:0000256" key="2">
    <source>
        <dbReference type="RuleBase" id="RU367048"/>
    </source>
</evidence>
<dbReference type="Pfam" id="PF19036">
    <property type="entry name" value="Fuz_longin_1"/>
    <property type="match status" value="1"/>
</dbReference>
<keyword evidence="5" id="KW-1185">Reference proteome</keyword>
<sequence length="539" mass="61168">MPASILLKYCFNHSQLFEADKQNDFDDVYEESRALTTSSSLGRLATLWGGESPGDEFVVIDEKEEPRTSLNDTSERKISETVEEGIEVLFENLHIEDQKQDPVEQKEVATEKESSGGNARNTREHCDEDVNHPDWIKHKKHIFVLSSAGKPIYSRYGNEDKLSTLTGVMQALVSFVEDDKNHLRAIVAGDHKFVFLVKGHLILVAISYAKESEAQMAVQLTHVYNQILSVLTLRQLERIMNQRGNYDLRRLLGGTEKFIDSLLNLMDHEPSVLLGAVRCLPLKSSIRDIIGQSFVQAKVQELVFAVLIAKNQLITLVRPKSYSLHPGDLHLILNLVNGSTSFQTAESWTPICLPRFDNSGYLYAHVSYLSDDCPACLLLLTTVSDAFFILSECRYKVLEKLKKYKCFQAINEALGNESYRIGDVGIPNLLHFVYKSRSTSQYTSPELEAPYNNPEEEERLFDLYLYLHHHIHSSGQPLKILCHVGSKEMLLGWVTSGFELYATFNPLVTKPIAINAINRLLKWITNEEDRLFILNSPVF</sequence>
<dbReference type="AlphaFoldDB" id="A0A7D9J5V1"/>
<protein>
    <recommendedName>
        <fullName evidence="2">Vacuolar fusion protein MON1 homolog</fullName>
    </recommendedName>
</protein>
<dbReference type="InterPro" id="IPR043970">
    <property type="entry name" value="FUZ/MON1/HPS1_longin_3"/>
</dbReference>
<evidence type="ECO:0000313" key="4">
    <source>
        <dbReference type="EMBL" id="CAB4022495.1"/>
    </source>
</evidence>
<reference evidence="4" key="1">
    <citation type="submission" date="2020-04" db="EMBL/GenBank/DDBJ databases">
        <authorList>
            <person name="Alioto T."/>
            <person name="Alioto T."/>
            <person name="Gomez Garrido J."/>
        </authorList>
    </citation>
    <scope>NUCLEOTIDE SEQUENCE</scope>
    <source>
        <strain evidence="4">A484AB</strain>
    </source>
</reference>
<dbReference type="PANTHER" id="PTHR13027">
    <property type="entry name" value="SAND PROTEIN-RELATED"/>
    <property type="match status" value="1"/>
</dbReference>
<comment type="similarity">
    <text evidence="1 2">Belongs to the MON1/SAND family.</text>
</comment>
<dbReference type="PRINTS" id="PR01546">
    <property type="entry name" value="YEAST73DUF"/>
</dbReference>
<comment type="caution">
    <text evidence="4">The sequence shown here is derived from an EMBL/GenBank/DDBJ whole genome shotgun (WGS) entry which is preliminary data.</text>
</comment>
<dbReference type="InterPro" id="IPR004353">
    <property type="entry name" value="Mon1"/>
</dbReference>
<evidence type="ECO:0000256" key="1">
    <source>
        <dbReference type="ARBA" id="ARBA00008968"/>
    </source>
</evidence>
<gene>
    <name evidence="4" type="ORF">PACLA_8A046818</name>
</gene>
<dbReference type="Pfam" id="PF19038">
    <property type="entry name" value="Fuz_longin_3"/>
    <property type="match status" value="1"/>
</dbReference>
<dbReference type="OrthoDB" id="272411at2759"/>
<dbReference type="GO" id="GO:0006623">
    <property type="term" value="P:protein targeting to vacuole"/>
    <property type="evidence" value="ECO:0007669"/>
    <property type="project" value="UniProtKB-UniRule"/>
</dbReference>
<dbReference type="GO" id="GO:0035658">
    <property type="term" value="C:Mon1-Ccz1 complex"/>
    <property type="evidence" value="ECO:0007669"/>
    <property type="project" value="TreeGrafter"/>
</dbReference>
<comment type="function">
    <text evidence="2">Plays an important role in membrane trafficking through the secretory apparatus.</text>
</comment>
<proteinExistence type="inferred from homology"/>
<name>A0A7D9J5V1_PARCT</name>